<evidence type="ECO:0000256" key="2">
    <source>
        <dbReference type="ARBA" id="ARBA00022692"/>
    </source>
</evidence>
<gene>
    <name evidence="6" type="ORF">GCM10007415_29740</name>
</gene>
<reference evidence="6" key="1">
    <citation type="journal article" date="2014" name="Int. J. Syst. Evol. Microbiol.">
        <title>Complete genome sequence of Corynebacterium casei LMG S-19264T (=DSM 44701T), isolated from a smear-ripened cheese.</title>
        <authorList>
            <consortium name="US DOE Joint Genome Institute (JGI-PGF)"/>
            <person name="Walter F."/>
            <person name="Albersmeier A."/>
            <person name="Kalinowski J."/>
            <person name="Ruckert C."/>
        </authorList>
    </citation>
    <scope>NUCLEOTIDE SEQUENCE</scope>
    <source>
        <strain evidence="6">CGMCC 1.12195</strain>
    </source>
</reference>
<evidence type="ECO:0000313" key="7">
    <source>
        <dbReference type="Proteomes" id="UP000660862"/>
    </source>
</evidence>
<dbReference type="Pfam" id="PF04191">
    <property type="entry name" value="PEMT"/>
    <property type="match status" value="1"/>
</dbReference>
<evidence type="ECO:0008006" key="8">
    <source>
        <dbReference type="Google" id="ProtNLM"/>
    </source>
</evidence>
<dbReference type="AlphaFoldDB" id="A0A917HXS5"/>
<reference evidence="6" key="2">
    <citation type="submission" date="2020-09" db="EMBL/GenBank/DDBJ databases">
        <authorList>
            <person name="Sun Q."/>
            <person name="Zhou Y."/>
        </authorList>
    </citation>
    <scope>NUCLEOTIDE SEQUENCE</scope>
    <source>
        <strain evidence="6">CGMCC 1.12195</strain>
    </source>
</reference>
<dbReference type="InterPro" id="IPR007318">
    <property type="entry name" value="Phopholipid_MeTrfase"/>
</dbReference>
<dbReference type="Gene3D" id="1.20.120.1630">
    <property type="match status" value="1"/>
</dbReference>
<dbReference type="GO" id="GO:0012505">
    <property type="term" value="C:endomembrane system"/>
    <property type="evidence" value="ECO:0007669"/>
    <property type="project" value="UniProtKB-SubCell"/>
</dbReference>
<name>A0A917HXS5_9SPHI</name>
<dbReference type="GO" id="GO:0016740">
    <property type="term" value="F:transferase activity"/>
    <property type="evidence" value="ECO:0007669"/>
    <property type="project" value="UniProtKB-ARBA"/>
</dbReference>
<dbReference type="Proteomes" id="UP000660862">
    <property type="component" value="Unassembled WGS sequence"/>
</dbReference>
<feature type="transmembrane region" description="Helical" evidence="5">
    <location>
        <begin position="186"/>
        <end position="205"/>
    </location>
</feature>
<feature type="transmembrane region" description="Helical" evidence="5">
    <location>
        <begin position="43"/>
        <end position="69"/>
    </location>
</feature>
<evidence type="ECO:0000313" key="6">
    <source>
        <dbReference type="EMBL" id="GGG92998.1"/>
    </source>
</evidence>
<dbReference type="EMBL" id="BMER01000003">
    <property type="protein sequence ID" value="GGG92998.1"/>
    <property type="molecule type" value="Genomic_DNA"/>
</dbReference>
<keyword evidence="2 5" id="KW-0812">Transmembrane</keyword>
<comment type="caution">
    <text evidence="6">The sequence shown here is derived from an EMBL/GenBank/DDBJ whole genome shotgun (WGS) entry which is preliminary data.</text>
</comment>
<evidence type="ECO:0000256" key="4">
    <source>
        <dbReference type="ARBA" id="ARBA00023136"/>
    </source>
</evidence>
<dbReference type="PANTHER" id="PTHR12714">
    <property type="entry name" value="PROTEIN-S ISOPRENYLCYSTEINE O-METHYLTRANSFERASE"/>
    <property type="match status" value="1"/>
</dbReference>
<feature type="transmembrane region" description="Helical" evidence="5">
    <location>
        <begin position="211"/>
        <end position="231"/>
    </location>
</feature>
<evidence type="ECO:0000256" key="5">
    <source>
        <dbReference type="SAM" id="Phobius"/>
    </source>
</evidence>
<organism evidence="6 7">
    <name type="scientific">Parapedobacter pyrenivorans</name>
    <dbReference type="NCBI Taxonomy" id="1305674"/>
    <lineage>
        <taxon>Bacteria</taxon>
        <taxon>Pseudomonadati</taxon>
        <taxon>Bacteroidota</taxon>
        <taxon>Sphingobacteriia</taxon>
        <taxon>Sphingobacteriales</taxon>
        <taxon>Sphingobacteriaceae</taxon>
        <taxon>Parapedobacter</taxon>
    </lineage>
</organism>
<evidence type="ECO:0000256" key="3">
    <source>
        <dbReference type="ARBA" id="ARBA00022989"/>
    </source>
</evidence>
<protein>
    <recommendedName>
        <fullName evidence="8">Phospholipid methyltransferase</fullName>
    </recommendedName>
</protein>
<dbReference type="PANTHER" id="PTHR12714:SF9">
    <property type="entry name" value="PROTEIN-S-ISOPRENYLCYSTEINE O-METHYLTRANSFERASE"/>
    <property type="match status" value="1"/>
</dbReference>
<evidence type="ECO:0000256" key="1">
    <source>
        <dbReference type="ARBA" id="ARBA00004127"/>
    </source>
</evidence>
<comment type="subcellular location">
    <subcellularLocation>
        <location evidence="1">Endomembrane system</location>
        <topology evidence="1">Multi-pass membrane protein</topology>
    </subcellularLocation>
</comment>
<keyword evidence="3 5" id="KW-1133">Transmembrane helix</keyword>
<feature type="transmembrane region" description="Helical" evidence="5">
    <location>
        <begin position="100"/>
        <end position="133"/>
    </location>
</feature>
<feature type="transmembrane region" description="Helical" evidence="5">
    <location>
        <begin position="12"/>
        <end position="31"/>
    </location>
</feature>
<keyword evidence="7" id="KW-1185">Reference proteome</keyword>
<dbReference type="RefSeq" id="WP_188506864.1">
    <property type="nucleotide sequence ID" value="NZ_BMER01000003.1"/>
</dbReference>
<accession>A0A917HXS5</accession>
<keyword evidence="4 5" id="KW-0472">Membrane</keyword>
<proteinExistence type="predicted"/>
<sequence>MIQIGNFFFKYRNYVFIFLYLALFIPSRSIFDEATFGLGYYKFPLFIGLTVTILGQLIRGATISLAYIVRGGKDKKVYANELVTNGIFAHCRNPLYVGNILMLVGVGILVNSLLYVLVFIPLFLFIYQAIVLAEEHFLRNKFGSQFDAYSKRVHRWLINPVGLGKTISGMHFSWRRWLVREYNTQVIWLLAITLILVFKYTHWQWDTTTRNTWLIVILLILAVYYGTIKYFKKSGKWTKLL</sequence>